<dbReference type="Pfam" id="PF19718">
    <property type="entry name" value="USP47_C"/>
    <property type="match status" value="1"/>
</dbReference>
<organism evidence="3 4">
    <name type="scientific">Oedothorax gibbosus</name>
    <dbReference type="NCBI Taxonomy" id="931172"/>
    <lineage>
        <taxon>Eukaryota</taxon>
        <taxon>Metazoa</taxon>
        <taxon>Ecdysozoa</taxon>
        <taxon>Arthropoda</taxon>
        <taxon>Chelicerata</taxon>
        <taxon>Arachnida</taxon>
        <taxon>Araneae</taxon>
        <taxon>Araneomorphae</taxon>
        <taxon>Entelegynae</taxon>
        <taxon>Araneoidea</taxon>
        <taxon>Linyphiidae</taxon>
        <taxon>Erigoninae</taxon>
        <taxon>Oedothorax</taxon>
    </lineage>
</organism>
<evidence type="ECO:0000256" key="1">
    <source>
        <dbReference type="SAM" id="MobiDB-lite"/>
    </source>
</evidence>
<evidence type="ECO:0000313" key="4">
    <source>
        <dbReference type="Proteomes" id="UP000827092"/>
    </source>
</evidence>
<comment type="caution">
    <text evidence="3">The sequence shown here is derived from an EMBL/GenBank/DDBJ whole genome shotgun (WGS) entry which is preliminary data.</text>
</comment>
<keyword evidence="4" id="KW-1185">Reference proteome</keyword>
<feature type="compositionally biased region" description="Polar residues" evidence="1">
    <location>
        <begin position="120"/>
        <end position="140"/>
    </location>
</feature>
<sequence>MPYTRGYVFVEYEDPVDADLPYEESKLWHMMDCYAHTICIHINIPKMDQANLANLDRLRIYDEASDEGKYELSSEEEAEQNADTVDTEKRVKEAPFYPFRRPNDLRDQDFDEGLGDSEAGDSSVSQPQHSDPSEDSSSFTDSERTLVGDELSPRNNSPAGGEPSPGSDVGRPECDSLLSGGCSSSPEEDRVRTVGGERYFKAWPYTDYETGEKMLRVYVDKRTTLAELKKELEPHIGIKADNFKIFRVYSNCQEFECTRLSDNLMSYGEDSRLTIKLGRALRKGEYKVRIYRLSINDPEPCKFLVEWVLVRGMTVLKAKKEILPHIKETCNLDIPLNRCRLRKKSWKNPSSIFFDHQRFEKDIPINANWEMFLEVLPDAEPITSHKHYIAFTRRWHPATMKLDPFAEIVLEDASVATLSQKLHEISDIPLEFVEFAKGQGTFPCEVSLLNMHREDNLEWMSVAAFQTTHKSFGSNLYITDDGLVIFYRDKREELKKLSDEEMREISNKENAKSTRNLKTYSSPRKEKALKIYTVDSPPSKQTPVVPDLD</sequence>
<feature type="region of interest" description="Disordered" evidence="1">
    <location>
        <begin position="69"/>
        <end position="191"/>
    </location>
</feature>
<protein>
    <recommendedName>
        <fullName evidence="2">Ubiquitin carboxyl-terminal hydrolase 47 C-terminal domain-containing protein</fullName>
    </recommendedName>
</protein>
<dbReference type="EMBL" id="JAFNEN010000047">
    <property type="protein sequence ID" value="KAG8197922.1"/>
    <property type="molecule type" value="Genomic_DNA"/>
</dbReference>
<feature type="compositionally biased region" description="Basic and acidic residues" evidence="1">
    <location>
        <begin position="500"/>
        <end position="512"/>
    </location>
</feature>
<feature type="compositionally biased region" description="Low complexity" evidence="1">
    <location>
        <begin position="175"/>
        <end position="185"/>
    </location>
</feature>
<feature type="compositionally biased region" description="Polar residues" evidence="1">
    <location>
        <begin position="513"/>
        <end position="522"/>
    </location>
</feature>
<evidence type="ECO:0000313" key="3">
    <source>
        <dbReference type="EMBL" id="KAG8197922.1"/>
    </source>
</evidence>
<dbReference type="Proteomes" id="UP000827092">
    <property type="component" value="Unassembled WGS sequence"/>
</dbReference>
<dbReference type="AlphaFoldDB" id="A0AAV6VM84"/>
<accession>A0AAV6VM84</accession>
<feature type="region of interest" description="Disordered" evidence="1">
    <location>
        <begin position="530"/>
        <end position="549"/>
    </location>
</feature>
<feature type="compositionally biased region" description="Acidic residues" evidence="1">
    <location>
        <begin position="109"/>
        <end position="119"/>
    </location>
</feature>
<name>A0AAV6VM84_9ARAC</name>
<gene>
    <name evidence="3" type="ORF">JTE90_020300</name>
</gene>
<evidence type="ECO:0000259" key="2">
    <source>
        <dbReference type="Pfam" id="PF19718"/>
    </source>
</evidence>
<dbReference type="InterPro" id="IPR045578">
    <property type="entry name" value="USP47_C"/>
</dbReference>
<feature type="domain" description="Ubiquitin carboxyl-terminal hydrolase 47 C-terminal" evidence="2">
    <location>
        <begin position="287"/>
        <end position="532"/>
    </location>
</feature>
<feature type="region of interest" description="Disordered" evidence="1">
    <location>
        <begin position="500"/>
        <end position="523"/>
    </location>
</feature>
<reference evidence="3 4" key="1">
    <citation type="journal article" date="2022" name="Nat. Ecol. Evol.">
        <title>A masculinizing supergene underlies an exaggerated male reproductive morph in a spider.</title>
        <authorList>
            <person name="Hendrickx F."/>
            <person name="De Corte Z."/>
            <person name="Sonet G."/>
            <person name="Van Belleghem S.M."/>
            <person name="Kostlbacher S."/>
            <person name="Vangestel C."/>
        </authorList>
    </citation>
    <scope>NUCLEOTIDE SEQUENCE [LARGE SCALE GENOMIC DNA]</scope>
    <source>
        <strain evidence="3">W744_W776</strain>
    </source>
</reference>
<proteinExistence type="predicted"/>